<dbReference type="AlphaFoldDB" id="A0A328BF44"/>
<accession>A0A328BF44</accession>
<dbReference type="RefSeq" id="WP_111478960.1">
    <property type="nucleotide sequence ID" value="NZ_QHKM01000004.1"/>
</dbReference>
<dbReference type="Proteomes" id="UP000248553">
    <property type="component" value="Unassembled WGS sequence"/>
</dbReference>
<gene>
    <name evidence="2" type="ORF">DLM85_15220</name>
</gene>
<feature type="region of interest" description="Disordered" evidence="1">
    <location>
        <begin position="1"/>
        <end position="70"/>
    </location>
</feature>
<organism evidence="2 3">
    <name type="scientific">Hymenobacter edaphi</name>
    <dbReference type="NCBI Taxonomy" id="2211146"/>
    <lineage>
        <taxon>Bacteria</taxon>
        <taxon>Pseudomonadati</taxon>
        <taxon>Bacteroidota</taxon>
        <taxon>Cytophagia</taxon>
        <taxon>Cytophagales</taxon>
        <taxon>Hymenobacteraceae</taxon>
        <taxon>Hymenobacter</taxon>
    </lineage>
</organism>
<evidence type="ECO:0000256" key="1">
    <source>
        <dbReference type="SAM" id="MobiDB-lite"/>
    </source>
</evidence>
<name>A0A328BF44_9BACT</name>
<reference evidence="3" key="1">
    <citation type="submission" date="2018-05" db="EMBL/GenBank/DDBJ databases">
        <authorList>
            <person name="Nie L."/>
        </authorList>
    </citation>
    <scope>NUCLEOTIDE SEQUENCE [LARGE SCALE GENOMIC DNA]</scope>
    <source>
        <strain evidence="3">NL</strain>
    </source>
</reference>
<dbReference type="OrthoDB" id="9905342at2"/>
<evidence type="ECO:0000313" key="3">
    <source>
        <dbReference type="Proteomes" id="UP000248553"/>
    </source>
</evidence>
<comment type="caution">
    <text evidence="2">The sequence shown here is derived from an EMBL/GenBank/DDBJ whole genome shotgun (WGS) entry which is preliminary data.</text>
</comment>
<proteinExistence type="predicted"/>
<evidence type="ECO:0000313" key="2">
    <source>
        <dbReference type="EMBL" id="RAK66050.1"/>
    </source>
</evidence>
<feature type="compositionally biased region" description="Basic and acidic residues" evidence="1">
    <location>
        <begin position="1"/>
        <end position="12"/>
    </location>
</feature>
<protein>
    <submittedName>
        <fullName evidence="2">Uncharacterized protein</fullName>
    </submittedName>
</protein>
<dbReference type="EMBL" id="QHKM01000004">
    <property type="protein sequence ID" value="RAK66050.1"/>
    <property type="molecule type" value="Genomic_DNA"/>
</dbReference>
<sequence>MSYHPKSNDKARTQPANGRPETPQQPHRAPNDFLDYNHGPDSYQANAPAARRRSSRGWSGPDSSRDQGRR</sequence>
<keyword evidence="3" id="KW-1185">Reference proteome</keyword>